<dbReference type="Proteomes" id="UP000261016">
    <property type="component" value="Unassembled WGS sequence"/>
</dbReference>
<organism evidence="1 2">
    <name type="scientific">Staphylococcus warneri</name>
    <dbReference type="NCBI Taxonomy" id="1292"/>
    <lineage>
        <taxon>Bacteria</taxon>
        <taxon>Bacillati</taxon>
        <taxon>Bacillota</taxon>
        <taxon>Bacilli</taxon>
        <taxon>Bacillales</taxon>
        <taxon>Staphylococcaceae</taxon>
        <taxon>Staphylococcus</taxon>
    </lineage>
</organism>
<dbReference type="AlphaFoldDB" id="A0A8B2ZCW3"/>
<name>A0A8B2ZCW3_STAWA</name>
<gene>
    <name evidence="1" type="ORF">DXC19_11565</name>
</gene>
<accession>A0A8B2ZCW3</accession>
<dbReference type="RefSeq" id="WP_117725970.1">
    <property type="nucleotide sequence ID" value="NZ_CABMFV010000009.1"/>
</dbReference>
<protein>
    <submittedName>
        <fullName evidence="1">Uncharacterized protein</fullName>
    </submittedName>
</protein>
<sequence>MELTETQKTKLAEAVENVLQSRNFGGELATYDDYIHVEMVKDALEQNDVPQDIEPKDINHELTLTSKLNSEAWADVLGQNAIQNRDELNKLIEDEDELVQAMLLQDDDNFDAEVEIKEEISEVRNRKPTKETLKDEMEEVYDSYEFGEFLEENENEILQQAVRDSANDEGFPQDVELKDIDYTIDDITFTQSFDAVAEKYLDDAEESEDVRGFVAENLYSILENEKQFKVEIRIESDPEDVGA</sequence>
<proteinExistence type="predicted"/>
<reference evidence="1 2" key="1">
    <citation type="submission" date="2018-08" db="EMBL/GenBank/DDBJ databases">
        <title>A genome reference for cultivated species of the human gut microbiota.</title>
        <authorList>
            <person name="Zou Y."/>
            <person name="Xue W."/>
            <person name="Luo G."/>
        </authorList>
    </citation>
    <scope>NUCLEOTIDE SEQUENCE [LARGE SCALE GENOMIC DNA]</scope>
    <source>
        <strain evidence="1 2">OM08-17AT</strain>
    </source>
</reference>
<evidence type="ECO:0000313" key="1">
    <source>
        <dbReference type="EMBL" id="RGM28315.1"/>
    </source>
</evidence>
<evidence type="ECO:0000313" key="2">
    <source>
        <dbReference type="Proteomes" id="UP000261016"/>
    </source>
</evidence>
<comment type="caution">
    <text evidence="1">The sequence shown here is derived from an EMBL/GenBank/DDBJ whole genome shotgun (WGS) entry which is preliminary data.</text>
</comment>
<dbReference type="EMBL" id="QSTD01000009">
    <property type="protein sequence ID" value="RGM28315.1"/>
    <property type="molecule type" value="Genomic_DNA"/>
</dbReference>